<evidence type="ECO:0000313" key="1">
    <source>
        <dbReference type="EMBL" id="SOD51246.1"/>
    </source>
</evidence>
<protein>
    <submittedName>
        <fullName evidence="1">Phage DNA packaging protein, Nu1 subunit of terminase</fullName>
    </submittedName>
</protein>
<keyword evidence="2" id="KW-1185">Reference proteome</keyword>
<reference evidence="1" key="1">
    <citation type="submission" date="2017-09" db="EMBL/GenBank/DDBJ databases">
        <authorList>
            <person name="Ehlers B."/>
            <person name="Leendertz F.H."/>
        </authorList>
    </citation>
    <scope>NUCLEOTIDE SEQUENCE [LARGE SCALE GENOMIC DNA]</scope>
    <source>
        <strain evidence="1">CGMCC 1.10978</strain>
    </source>
</reference>
<sequence>MASKAAIVAPWPATCSAAELAALLDVSARRIRELAQEGVVPRAPGGRYETQAGVRGYIASLRAAAKAKPTTVDPQVAAAAIDGRQQRARLARLQADRVELEIQRERGRLVDAREIRTAYVTLVTQARNRLLAVPGAAKGHMPHLTVDEVEMLEELISRALEEVADGDDEDDAEGEP</sequence>
<gene>
    <name evidence="1" type="ORF">SAMN06296416_101526</name>
</gene>
<proteinExistence type="predicted"/>
<dbReference type="RefSeq" id="WP_097120308.1">
    <property type="nucleotide sequence ID" value="NZ_OCND01000001.1"/>
</dbReference>
<dbReference type="OrthoDB" id="7867235at2"/>
<dbReference type="EMBL" id="OCND01000001">
    <property type="protein sequence ID" value="SOD51246.1"/>
    <property type="molecule type" value="Genomic_DNA"/>
</dbReference>
<dbReference type="AlphaFoldDB" id="A0A286CXV9"/>
<dbReference type="Proteomes" id="UP000219374">
    <property type="component" value="Unassembled WGS sequence"/>
</dbReference>
<accession>A0A286CXV9</accession>
<evidence type="ECO:0000313" key="2">
    <source>
        <dbReference type="Proteomes" id="UP000219374"/>
    </source>
</evidence>
<name>A0A286CXV9_9GAMM</name>
<organism evidence="1 2">
    <name type="scientific">Pseudoxanthomonas wuyuanensis</name>
    <dbReference type="NCBI Taxonomy" id="1073196"/>
    <lineage>
        <taxon>Bacteria</taxon>
        <taxon>Pseudomonadati</taxon>
        <taxon>Pseudomonadota</taxon>
        <taxon>Gammaproteobacteria</taxon>
        <taxon>Lysobacterales</taxon>
        <taxon>Lysobacteraceae</taxon>
        <taxon>Pseudoxanthomonas</taxon>
    </lineage>
</organism>